<evidence type="ECO:0000259" key="2">
    <source>
        <dbReference type="SMART" id="SM00909"/>
    </source>
</evidence>
<feature type="chain" id="PRO_5046842795" evidence="1">
    <location>
        <begin position="22"/>
        <end position="350"/>
    </location>
</feature>
<dbReference type="PROSITE" id="PS51257">
    <property type="entry name" value="PROKAR_LIPOPROTEIN"/>
    <property type="match status" value="1"/>
</dbReference>
<gene>
    <name evidence="3" type="ORF">WDJ61_03345</name>
</gene>
<dbReference type="Pfam" id="PF10646">
    <property type="entry name" value="Germane"/>
    <property type="match status" value="1"/>
</dbReference>
<protein>
    <submittedName>
        <fullName evidence="3">GerMN domain-containing protein</fullName>
    </submittedName>
</protein>
<keyword evidence="4" id="KW-1185">Reference proteome</keyword>
<dbReference type="InterPro" id="IPR019606">
    <property type="entry name" value="GerMN"/>
</dbReference>
<dbReference type="SMART" id="SM00909">
    <property type="entry name" value="Germane"/>
    <property type="match status" value="1"/>
</dbReference>
<name>A0ABZ2N8W3_9BACI</name>
<proteinExistence type="predicted"/>
<sequence>MKKLFPVIWLVFTFVLVVGCASEKEASQGYNGKEKEQKKAASVRGKLNIEDYFPMVENVKYVYEGKGNEYASYHVMVDYLEKGRVQQRIDNGGTVLANVIQLKDGKLKRILTREEAYYRENLLKAKGGEEEILLMDPLVKGTSWKLKDGRIRKITNTAASVNTPSGSYRAIEVMTKDKDSQTLDYYAKGIGLVKSVFRSGEMEVSSSLSKVEENVPFVQEVRFFYPNIDDEKLSDQTKKISFKTNDLTRKKLEETYKQPVSPPLGKVFSKNTKINSLYLNKDGIVYIDLNQAFMKEMNAGAGYESMILQSIANTFGQYYHAEKVILTIDGKLYESGHISMKKGEYLPVQY</sequence>
<keyword evidence="1" id="KW-0732">Signal</keyword>
<evidence type="ECO:0000313" key="4">
    <source>
        <dbReference type="Proteomes" id="UP001387364"/>
    </source>
</evidence>
<dbReference type="Proteomes" id="UP001387364">
    <property type="component" value="Chromosome"/>
</dbReference>
<evidence type="ECO:0000256" key="1">
    <source>
        <dbReference type="SAM" id="SignalP"/>
    </source>
</evidence>
<evidence type="ECO:0000313" key="3">
    <source>
        <dbReference type="EMBL" id="WXB93697.1"/>
    </source>
</evidence>
<dbReference type="RefSeq" id="WP_338753142.1">
    <property type="nucleotide sequence ID" value="NZ_CP147404.1"/>
</dbReference>
<organism evidence="3 4">
    <name type="scientific">Bacillus kandeliae</name>
    <dbReference type="NCBI Taxonomy" id="3129297"/>
    <lineage>
        <taxon>Bacteria</taxon>
        <taxon>Bacillati</taxon>
        <taxon>Bacillota</taxon>
        <taxon>Bacilli</taxon>
        <taxon>Bacillales</taxon>
        <taxon>Bacillaceae</taxon>
        <taxon>Bacillus</taxon>
    </lineage>
</organism>
<feature type="domain" description="GerMN" evidence="2">
    <location>
        <begin position="252"/>
        <end position="337"/>
    </location>
</feature>
<dbReference type="EMBL" id="CP147404">
    <property type="protein sequence ID" value="WXB93697.1"/>
    <property type="molecule type" value="Genomic_DNA"/>
</dbReference>
<accession>A0ABZ2N8W3</accession>
<reference evidence="3 4" key="1">
    <citation type="submission" date="2024-02" db="EMBL/GenBank/DDBJ databases">
        <title>Seven novel Bacillus-like species.</title>
        <authorList>
            <person name="Liu G."/>
        </authorList>
    </citation>
    <scope>NUCLEOTIDE SEQUENCE [LARGE SCALE GENOMIC DNA]</scope>
    <source>
        <strain evidence="3 4">FJAT-52991</strain>
    </source>
</reference>
<feature type="signal peptide" evidence="1">
    <location>
        <begin position="1"/>
        <end position="21"/>
    </location>
</feature>